<evidence type="ECO:0000256" key="1">
    <source>
        <dbReference type="ARBA" id="ARBA00004651"/>
    </source>
</evidence>
<feature type="transmembrane region" description="Helical" evidence="9">
    <location>
        <begin position="100"/>
        <end position="125"/>
    </location>
</feature>
<evidence type="ECO:0000256" key="2">
    <source>
        <dbReference type="ARBA" id="ARBA00009261"/>
    </source>
</evidence>
<evidence type="ECO:0000256" key="9">
    <source>
        <dbReference type="RuleBase" id="RU363064"/>
    </source>
</evidence>
<keyword evidence="6 9" id="KW-0769">Symport</keyword>
<keyword evidence="4 9" id="KW-1003">Cell membrane</keyword>
<dbReference type="InterPro" id="IPR001463">
    <property type="entry name" value="Na/Ala_symport"/>
</dbReference>
<gene>
    <name evidence="10" type="ORF">DMP07_07300</name>
</gene>
<keyword evidence="3 9" id="KW-0813">Transport</keyword>
<evidence type="ECO:0000313" key="11">
    <source>
        <dbReference type="Proteomes" id="UP000267368"/>
    </source>
</evidence>
<feature type="transmembrane region" description="Helical" evidence="9">
    <location>
        <begin position="311"/>
        <end position="331"/>
    </location>
</feature>
<feature type="transmembrane region" description="Helical" evidence="9">
    <location>
        <begin position="247"/>
        <end position="272"/>
    </location>
</feature>
<protein>
    <submittedName>
        <fullName evidence="10">Amino acid carrier protein</fullName>
    </submittedName>
</protein>
<dbReference type="NCBIfam" id="TIGR00835">
    <property type="entry name" value="agcS"/>
    <property type="match status" value="1"/>
</dbReference>
<reference evidence="11" key="1">
    <citation type="submission" date="2018-05" db="EMBL/GenBank/DDBJ databases">
        <title>Genome Sequencing of selected type strains of the family Eggerthellaceae.</title>
        <authorList>
            <person name="Danylec N."/>
            <person name="Stoll D.A."/>
            <person name="Doetsch A."/>
            <person name="Huch M."/>
        </authorList>
    </citation>
    <scope>NUCLEOTIDE SEQUENCE [LARGE SCALE GENOMIC DNA]</scope>
    <source>
        <strain evidence="11">DSM 17537</strain>
    </source>
</reference>
<feature type="transmembrane region" description="Helical" evidence="9">
    <location>
        <begin position="426"/>
        <end position="444"/>
    </location>
</feature>
<dbReference type="OrthoDB" id="9806926at2"/>
<evidence type="ECO:0000256" key="3">
    <source>
        <dbReference type="ARBA" id="ARBA00022448"/>
    </source>
</evidence>
<feature type="transmembrane region" description="Helical" evidence="9">
    <location>
        <begin position="72"/>
        <end position="94"/>
    </location>
</feature>
<evidence type="ECO:0000313" key="10">
    <source>
        <dbReference type="EMBL" id="RNL19145.1"/>
    </source>
</evidence>
<keyword evidence="11" id="KW-1185">Reference proteome</keyword>
<evidence type="ECO:0000256" key="6">
    <source>
        <dbReference type="ARBA" id="ARBA00022847"/>
    </source>
</evidence>
<feature type="transmembrane region" description="Helical" evidence="9">
    <location>
        <begin position="393"/>
        <end position="414"/>
    </location>
</feature>
<feature type="transmembrane region" description="Helical" evidence="9">
    <location>
        <begin position="146"/>
        <end position="166"/>
    </location>
</feature>
<dbReference type="GO" id="GO:0005886">
    <property type="term" value="C:plasma membrane"/>
    <property type="evidence" value="ECO:0007669"/>
    <property type="project" value="UniProtKB-SubCell"/>
</dbReference>
<comment type="similarity">
    <text evidence="2 9">Belongs to the alanine or glycine:cation symporter (AGCS) (TC 2.A.25) family.</text>
</comment>
<dbReference type="EMBL" id="QICB01000006">
    <property type="protein sequence ID" value="RNL19145.1"/>
    <property type="molecule type" value="Genomic_DNA"/>
</dbReference>
<accession>A0A3N0AEC3</accession>
<dbReference type="PANTHER" id="PTHR30330">
    <property type="entry name" value="AGSS FAMILY TRANSPORTER, SODIUM-ALANINE"/>
    <property type="match status" value="1"/>
</dbReference>
<evidence type="ECO:0000256" key="4">
    <source>
        <dbReference type="ARBA" id="ARBA00022475"/>
    </source>
</evidence>
<dbReference type="PANTHER" id="PTHR30330:SF1">
    <property type="entry name" value="AMINO-ACID CARRIER PROTEIN ALST"/>
    <property type="match status" value="1"/>
</dbReference>
<feature type="transmembrane region" description="Helical" evidence="9">
    <location>
        <begin position="186"/>
        <end position="208"/>
    </location>
</feature>
<evidence type="ECO:0000256" key="7">
    <source>
        <dbReference type="ARBA" id="ARBA00022989"/>
    </source>
</evidence>
<dbReference type="RefSeq" id="WP_123198497.1">
    <property type="nucleotide sequence ID" value="NZ_QICB01000006.1"/>
</dbReference>
<dbReference type="Gene3D" id="1.20.1740.10">
    <property type="entry name" value="Amino acid/polyamine transporter I"/>
    <property type="match status" value="1"/>
</dbReference>
<name>A0A3N0AEC3_9ACTN</name>
<dbReference type="AlphaFoldDB" id="A0A3N0AEC3"/>
<feature type="transmembrane region" description="Helical" evidence="9">
    <location>
        <begin position="358"/>
        <end position="381"/>
    </location>
</feature>
<keyword evidence="7 9" id="KW-1133">Transmembrane helix</keyword>
<comment type="caution">
    <text evidence="10">The sequence shown here is derived from an EMBL/GenBank/DDBJ whole genome shotgun (WGS) entry which is preliminary data.</text>
</comment>
<evidence type="ECO:0000256" key="5">
    <source>
        <dbReference type="ARBA" id="ARBA00022692"/>
    </source>
</evidence>
<dbReference type="Proteomes" id="UP000267368">
    <property type="component" value="Unassembled WGS sequence"/>
</dbReference>
<feature type="transmembrane region" description="Helical" evidence="9">
    <location>
        <begin position="20"/>
        <end position="38"/>
    </location>
</feature>
<proteinExistence type="inferred from homology"/>
<feature type="transmembrane region" description="Helical" evidence="9">
    <location>
        <begin position="220"/>
        <end position="241"/>
    </location>
</feature>
<dbReference type="PROSITE" id="PS00873">
    <property type="entry name" value="NA_ALANINE_SYMP"/>
    <property type="match status" value="1"/>
</dbReference>
<evidence type="ECO:0000256" key="8">
    <source>
        <dbReference type="ARBA" id="ARBA00023136"/>
    </source>
</evidence>
<sequence>MNGDLMDTLVSVTGEISGFMYTYILVFLLIFCAIYFTVRTKGVQIRYIKDMFTQLTEKRHVEGKRSISSFQALMVSTASRVGTGNIAGIATAVATGGPGAVFWMWLMALVGAASAFIESTLAQIWKVRGKEGEFRGGPAYYIEQALGKRWLGVLFAILLIICYAYGFNGLQAFNMASALEYYIPDYATNGAAMALGIVLVVMTAFVIFGGSKRISIITSIVVPVMALAYIGLGIFITLTNLDKLPEVFGVIAASAFDFQSIFGGFAGSVVVLGIKRGLFSNEAGMGSAPNAAATASVSHPVKQGLVQTLSVYIDTLVVCTCSAFMVLIFYVQSGGTFGELNGMPLVQMAVNSAVGEMGIHFVTFAIFAFAFSSLIGNYFYAESNMRFIKNSPVVLTVFRITVLVAIFFGCLNSFDLAWNLADITMGFMAIVNLIAILLLGKWAFKALDDYTAQKKAGKDPVFVADNIEGMPKTECWHIGSDDLKDVGPQPVKEYFEEAIDAGGDSFEPLK</sequence>
<keyword evidence="8 9" id="KW-0472">Membrane</keyword>
<comment type="subcellular location">
    <subcellularLocation>
        <location evidence="1 9">Cell membrane</location>
        <topology evidence="1 9">Multi-pass membrane protein</topology>
    </subcellularLocation>
</comment>
<dbReference type="PRINTS" id="PR00175">
    <property type="entry name" value="NAALASMPORT"/>
</dbReference>
<dbReference type="GO" id="GO:0005283">
    <property type="term" value="F:amino acid:sodium symporter activity"/>
    <property type="evidence" value="ECO:0007669"/>
    <property type="project" value="InterPro"/>
</dbReference>
<keyword evidence="5 9" id="KW-0812">Transmembrane</keyword>
<dbReference type="FunFam" id="1.20.1740.10:FF:000004">
    <property type="entry name" value="Sodium:alanine symporter family protein"/>
    <property type="match status" value="1"/>
</dbReference>
<organism evidence="10 11">
    <name type="scientific">Slackia faecicanis</name>
    <dbReference type="NCBI Taxonomy" id="255723"/>
    <lineage>
        <taxon>Bacteria</taxon>
        <taxon>Bacillati</taxon>
        <taxon>Actinomycetota</taxon>
        <taxon>Coriobacteriia</taxon>
        <taxon>Eggerthellales</taxon>
        <taxon>Eggerthellaceae</taxon>
        <taxon>Slackia</taxon>
    </lineage>
</organism>
<dbReference type="Pfam" id="PF01235">
    <property type="entry name" value="Na_Ala_symp"/>
    <property type="match status" value="1"/>
</dbReference>